<dbReference type="EMBL" id="SRLO01000544">
    <property type="protein sequence ID" value="TNN52507.1"/>
    <property type="molecule type" value="Genomic_DNA"/>
</dbReference>
<comment type="caution">
    <text evidence="1">The sequence shown here is derived from an EMBL/GenBank/DDBJ whole genome shotgun (WGS) entry which is preliminary data.</text>
</comment>
<protein>
    <submittedName>
        <fullName evidence="1">Uncharacterized protein</fullName>
    </submittedName>
</protein>
<dbReference type="PROSITE" id="PS51257">
    <property type="entry name" value="PROKAR_LIPOPROTEIN"/>
    <property type="match status" value="1"/>
</dbReference>
<name>A0A4Z2GG42_9TELE</name>
<organism evidence="1 2">
    <name type="scientific">Liparis tanakae</name>
    <name type="common">Tanaka's snailfish</name>
    <dbReference type="NCBI Taxonomy" id="230148"/>
    <lineage>
        <taxon>Eukaryota</taxon>
        <taxon>Metazoa</taxon>
        <taxon>Chordata</taxon>
        <taxon>Craniata</taxon>
        <taxon>Vertebrata</taxon>
        <taxon>Euteleostomi</taxon>
        <taxon>Actinopterygii</taxon>
        <taxon>Neopterygii</taxon>
        <taxon>Teleostei</taxon>
        <taxon>Neoteleostei</taxon>
        <taxon>Acanthomorphata</taxon>
        <taxon>Eupercaria</taxon>
        <taxon>Perciformes</taxon>
        <taxon>Cottioidei</taxon>
        <taxon>Cottales</taxon>
        <taxon>Liparidae</taxon>
        <taxon>Liparis</taxon>
    </lineage>
</organism>
<gene>
    <name evidence="1" type="ORF">EYF80_037274</name>
</gene>
<evidence type="ECO:0000313" key="1">
    <source>
        <dbReference type="EMBL" id="TNN52507.1"/>
    </source>
</evidence>
<dbReference type="Proteomes" id="UP000314294">
    <property type="component" value="Unassembled WGS sequence"/>
</dbReference>
<proteinExistence type="predicted"/>
<keyword evidence="2" id="KW-1185">Reference proteome</keyword>
<accession>A0A4Z2GG42</accession>
<reference evidence="1 2" key="1">
    <citation type="submission" date="2019-03" db="EMBL/GenBank/DDBJ databases">
        <title>First draft genome of Liparis tanakae, snailfish: a comprehensive survey of snailfish specific genes.</title>
        <authorList>
            <person name="Kim W."/>
            <person name="Song I."/>
            <person name="Jeong J.-H."/>
            <person name="Kim D."/>
            <person name="Kim S."/>
            <person name="Ryu S."/>
            <person name="Song J.Y."/>
            <person name="Lee S.K."/>
        </authorList>
    </citation>
    <scope>NUCLEOTIDE SEQUENCE [LARGE SCALE GENOMIC DNA]</scope>
    <source>
        <tissue evidence="1">Muscle</tissue>
    </source>
</reference>
<evidence type="ECO:0000313" key="2">
    <source>
        <dbReference type="Proteomes" id="UP000314294"/>
    </source>
</evidence>
<sequence length="59" mass="6258">MRASSTSALSSHVYQSSSSCRKLAPVASDTFLVASLHNRSMKPGMFSRGVLVVVPDVGF</sequence>
<dbReference type="AlphaFoldDB" id="A0A4Z2GG42"/>